<sequence>MKFAILATGTRGDIQPFVALAQGFSAAGHEAVLAAPRAFESFVRSYGVDFFPMGSDFTALLESPEGKAALRENPIKTMQAVRQTVIPMMRRMLDDAWAAVQGADAIIYHPKALAGVHLAERLRVPCFIGAPVPVVVPTATFPAPAFVSRDLGGFLNRLTYAAVRSGTRPFRKMIDAWRREVLGLGPRREDEFTQGGQPVPVLHAFSRHVVPPPADWPPEAVVTGYWFARRVQVWHPPEALSAFLEAGPPPVYVGFGSVAGLDRDEGTRMALEALSQAGVRGILATGSGDGPRLLSPDVLAIPEAPHDWLFPRVAAVVHHGGAGTVAPGLAAGKPTLVCPATTDQPFWGRVVHQLGVGPAPIPRRQLTAERLAEAVRAATGDPEMQRRAAALGEAIRAEDGVAQAVAEILRRVGALAG</sequence>
<dbReference type="HOGENOM" id="CLU_000537_8_0_9"/>
<dbReference type="RefSeq" id="WP_011196534.1">
    <property type="nucleotide sequence ID" value="NC_006177.1"/>
</dbReference>
<dbReference type="PANTHER" id="PTHR48050:SF13">
    <property type="entry name" value="STEROL 3-BETA-GLUCOSYLTRANSFERASE UGT80A2"/>
    <property type="match status" value="1"/>
</dbReference>
<dbReference type="InterPro" id="IPR010610">
    <property type="entry name" value="EryCIII-like_C"/>
</dbReference>
<gene>
    <name evidence="3" type="ordered locus">STH2411</name>
</gene>
<dbReference type="InterPro" id="IPR002213">
    <property type="entry name" value="UDP_glucos_trans"/>
</dbReference>
<keyword evidence="4" id="KW-1185">Reference proteome</keyword>
<dbReference type="GO" id="GO:0016758">
    <property type="term" value="F:hexosyltransferase activity"/>
    <property type="evidence" value="ECO:0007669"/>
    <property type="project" value="InterPro"/>
</dbReference>
<evidence type="ECO:0000259" key="1">
    <source>
        <dbReference type="Pfam" id="PF03033"/>
    </source>
</evidence>
<dbReference type="Pfam" id="PF06722">
    <property type="entry name" value="EryCIII-like_C"/>
    <property type="match status" value="1"/>
</dbReference>
<dbReference type="InterPro" id="IPR004276">
    <property type="entry name" value="GlycoTrans_28_N"/>
</dbReference>
<dbReference type="Pfam" id="PF03033">
    <property type="entry name" value="Glyco_transf_28"/>
    <property type="match status" value="1"/>
</dbReference>
<dbReference type="SUPFAM" id="SSF53756">
    <property type="entry name" value="UDP-Glycosyltransferase/glycogen phosphorylase"/>
    <property type="match status" value="1"/>
</dbReference>
<dbReference type="STRING" id="292459.STH2411"/>
<proteinExistence type="predicted"/>
<dbReference type="OrthoDB" id="9805366at2"/>
<feature type="domain" description="Glycosyltransferase family 28 N-terminal" evidence="1">
    <location>
        <begin position="3"/>
        <end position="130"/>
    </location>
</feature>
<protein>
    <submittedName>
        <fullName evidence="3">UDP-glucose:sterol glucosyltransferase</fullName>
    </submittedName>
</protein>
<dbReference type="Gene3D" id="3.40.50.2000">
    <property type="entry name" value="Glycogen Phosphorylase B"/>
    <property type="match status" value="2"/>
</dbReference>
<dbReference type="PANTHER" id="PTHR48050">
    <property type="entry name" value="STEROL 3-BETA-GLUCOSYLTRANSFERASE"/>
    <property type="match status" value="1"/>
</dbReference>
<dbReference type="FunFam" id="3.40.50.2000:FF:000009">
    <property type="entry name" value="Sterol 3-beta-glucosyltransferase UGT80A2"/>
    <property type="match status" value="1"/>
</dbReference>
<reference evidence="3 4" key="1">
    <citation type="journal article" date="2004" name="Nucleic Acids Res.">
        <title>Genome sequence of Symbiobacterium thermophilum, an uncultivable bacterium that depends on microbial commensalism.</title>
        <authorList>
            <person name="Ueda K."/>
            <person name="Yamashita A."/>
            <person name="Ishikawa J."/>
            <person name="Shimada M."/>
            <person name="Watsuji T."/>
            <person name="Morimura K."/>
            <person name="Ikeda H."/>
            <person name="Hattori M."/>
            <person name="Beppu T."/>
        </authorList>
    </citation>
    <scope>NUCLEOTIDE SEQUENCE [LARGE SCALE GENOMIC DNA]</scope>
    <source>
        <strain evidence="4">T / IAM 14863</strain>
    </source>
</reference>
<dbReference type="GO" id="GO:0008194">
    <property type="term" value="F:UDP-glycosyltransferase activity"/>
    <property type="evidence" value="ECO:0007669"/>
    <property type="project" value="InterPro"/>
</dbReference>
<dbReference type="KEGG" id="sth:STH2411"/>
<dbReference type="GO" id="GO:0005975">
    <property type="term" value="P:carbohydrate metabolic process"/>
    <property type="evidence" value="ECO:0007669"/>
    <property type="project" value="InterPro"/>
</dbReference>
<feature type="domain" description="Erythromycin biosynthesis protein CIII-like C-terminal" evidence="2">
    <location>
        <begin position="296"/>
        <end position="398"/>
    </location>
</feature>
<dbReference type="InterPro" id="IPR050426">
    <property type="entry name" value="Glycosyltransferase_28"/>
</dbReference>
<evidence type="ECO:0000313" key="3">
    <source>
        <dbReference type="EMBL" id="BAD41396.1"/>
    </source>
</evidence>
<dbReference type="CDD" id="cd03784">
    <property type="entry name" value="GT1_Gtf-like"/>
    <property type="match status" value="1"/>
</dbReference>
<organism evidence="3 4">
    <name type="scientific">Symbiobacterium thermophilum (strain DSM 24528 / JCM 14929 / IAM 14863 / T)</name>
    <dbReference type="NCBI Taxonomy" id="292459"/>
    <lineage>
        <taxon>Bacteria</taxon>
        <taxon>Bacillati</taxon>
        <taxon>Bacillota</taxon>
        <taxon>Clostridia</taxon>
        <taxon>Eubacteriales</taxon>
        <taxon>Symbiobacteriaceae</taxon>
        <taxon>Symbiobacterium</taxon>
    </lineage>
</organism>
<evidence type="ECO:0000259" key="2">
    <source>
        <dbReference type="Pfam" id="PF06722"/>
    </source>
</evidence>
<dbReference type="eggNOG" id="COG1819">
    <property type="taxonomic scope" value="Bacteria"/>
</dbReference>
<dbReference type="AlphaFoldDB" id="Q67LQ0"/>
<dbReference type="Proteomes" id="UP000000417">
    <property type="component" value="Chromosome"/>
</dbReference>
<dbReference type="EMBL" id="AP006840">
    <property type="protein sequence ID" value="BAD41396.1"/>
    <property type="molecule type" value="Genomic_DNA"/>
</dbReference>
<evidence type="ECO:0000313" key="4">
    <source>
        <dbReference type="Proteomes" id="UP000000417"/>
    </source>
</evidence>
<name>Q67LQ0_SYMTH</name>
<keyword evidence="3" id="KW-0808">Transferase</keyword>
<dbReference type="GO" id="GO:0033072">
    <property type="term" value="P:vancomycin biosynthetic process"/>
    <property type="evidence" value="ECO:0007669"/>
    <property type="project" value="UniProtKB-ARBA"/>
</dbReference>
<accession>Q67LQ0</accession>